<protein>
    <submittedName>
        <fullName evidence="1">Uncharacterized protein</fullName>
    </submittedName>
</protein>
<name>A0A3R7YXI9_9STRA</name>
<proteinExistence type="predicted"/>
<evidence type="ECO:0000313" key="2">
    <source>
        <dbReference type="Proteomes" id="UP000286097"/>
    </source>
</evidence>
<comment type="caution">
    <text evidence="1">The sequence shown here is derived from an EMBL/GenBank/DDBJ whole genome shotgun (WGS) entry which is preliminary data.</text>
</comment>
<sequence>MKPAVLGPGLHLLGNIELLDGVPLEEVPQWKVQTRARFQASRRAIFEKTCEDCSDKIASKKKMETAK</sequence>
<evidence type="ECO:0000313" key="1">
    <source>
        <dbReference type="EMBL" id="RQM14823.1"/>
    </source>
</evidence>
<dbReference type="AlphaFoldDB" id="A0A3R7YXI9"/>
<dbReference type="VEuPathDB" id="FungiDB:DD237_003288"/>
<organism evidence="1 2">
    <name type="scientific">Peronospora effusa</name>
    <dbReference type="NCBI Taxonomy" id="542832"/>
    <lineage>
        <taxon>Eukaryota</taxon>
        <taxon>Sar</taxon>
        <taxon>Stramenopiles</taxon>
        <taxon>Oomycota</taxon>
        <taxon>Peronosporomycetes</taxon>
        <taxon>Peronosporales</taxon>
        <taxon>Peronosporaceae</taxon>
        <taxon>Peronospora</taxon>
    </lineage>
</organism>
<dbReference type="EMBL" id="QKXF01000183">
    <property type="protein sequence ID" value="RQM14823.1"/>
    <property type="molecule type" value="Genomic_DNA"/>
</dbReference>
<dbReference type="Proteomes" id="UP000286097">
    <property type="component" value="Unassembled WGS sequence"/>
</dbReference>
<gene>
    <name evidence="1" type="ORF">DD237_003288</name>
</gene>
<reference evidence="1 2" key="1">
    <citation type="submission" date="2018-06" db="EMBL/GenBank/DDBJ databases">
        <title>Comparative genomics of downy mildews reveals potential adaptations to biotrophy.</title>
        <authorList>
            <person name="Fletcher K."/>
            <person name="Klosterman S.J."/>
            <person name="Derevnina L."/>
            <person name="Martin F."/>
            <person name="Koike S."/>
            <person name="Reyes Chin-Wo S."/>
            <person name="Mou B."/>
            <person name="Michelmore R."/>
        </authorList>
    </citation>
    <scope>NUCLEOTIDE SEQUENCE [LARGE SCALE GENOMIC DNA]</scope>
    <source>
        <strain evidence="1 2">R13</strain>
    </source>
</reference>
<accession>A0A3R7YXI9</accession>